<gene>
    <name evidence="1" type="ORF">SAMN05660859_0079</name>
</gene>
<keyword evidence="2" id="KW-1185">Reference proteome</keyword>
<protein>
    <submittedName>
        <fullName evidence="1">Uncharacterized protein</fullName>
    </submittedName>
</protein>
<dbReference type="STRING" id="177413.SAMN05660859_0079"/>
<sequence length="277" mass="27794">MPSSAENVKLGVCNVLFDGRNLGYTKGGVEVEVTTSTHPVTVDQTGETPIGELVTGRQVKVTAPLAETTLDNLVAVMPGSTLITDGAKASGSVTFKTAAPVNGDKIVLASTTITFKTVPAGPFDLPIPATIGAAASALADVINASNLPFVASANAGVTTITAKTRGVAGNVALVATFVTAANVTAVALTGGVDVTKAQVKVSTGVNINLLSVAKTLVLRPIGTTGADDFTVYKAACPGAINFTYQQDAERIYSAVFTGYAADDGGLFAVGDVTATGA</sequence>
<proteinExistence type="predicted"/>
<organism evidence="1 2">
    <name type="scientific">Ancylobacter rudongensis</name>
    <dbReference type="NCBI Taxonomy" id="177413"/>
    <lineage>
        <taxon>Bacteria</taxon>
        <taxon>Pseudomonadati</taxon>
        <taxon>Pseudomonadota</taxon>
        <taxon>Alphaproteobacteria</taxon>
        <taxon>Hyphomicrobiales</taxon>
        <taxon>Xanthobacteraceae</taxon>
        <taxon>Ancylobacter</taxon>
    </lineage>
</organism>
<dbReference type="AlphaFoldDB" id="A0A1G4URS5"/>
<evidence type="ECO:0000313" key="2">
    <source>
        <dbReference type="Proteomes" id="UP000198889"/>
    </source>
</evidence>
<dbReference type="RefSeq" id="WP_091444156.1">
    <property type="nucleotide sequence ID" value="NZ_FMTP01000010.1"/>
</dbReference>
<evidence type="ECO:0000313" key="1">
    <source>
        <dbReference type="EMBL" id="SCW95655.1"/>
    </source>
</evidence>
<reference evidence="2" key="1">
    <citation type="submission" date="2016-10" db="EMBL/GenBank/DDBJ databases">
        <authorList>
            <person name="Varghese N."/>
            <person name="Submissions S."/>
        </authorList>
    </citation>
    <scope>NUCLEOTIDE SEQUENCE [LARGE SCALE GENOMIC DNA]</scope>
    <source>
        <strain evidence="2">CGMCC 1.1761</strain>
    </source>
</reference>
<accession>A0A1G4URS5</accession>
<dbReference type="Proteomes" id="UP000198889">
    <property type="component" value="Unassembled WGS sequence"/>
</dbReference>
<dbReference type="EMBL" id="FMTP01000010">
    <property type="protein sequence ID" value="SCW95655.1"/>
    <property type="molecule type" value="Genomic_DNA"/>
</dbReference>
<name>A0A1G4URS5_9HYPH</name>